<gene>
    <name evidence="18" type="primary">IL1A</name>
</gene>
<keyword evidence="8" id="KW-0597">Phosphoprotein</keyword>
<dbReference type="PANTHER" id="PTHR10078:SF33">
    <property type="entry name" value="INTERLEUKIN-1 ALPHA"/>
    <property type="match status" value="1"/>
</dbReference>
<evidence type="ECO:0000313" key="18">
    <source>
        <dbReference type="EMBL" id="ALG04591.1"/>
    </source>
</evidence>
<dbReference type="SMART" id="SM00125">
    <property type="entry name" value="IL1"/>
    <property type="match status" value="1"/>
</dbReference>
<dbReference type="PRINTS" id="PR01357">
    <property type="entry name" value="INTRLEUKN1AB"/>
</dbReference>
<protein>
    <recommendedName>
        <fullName evidence="16">Interleukin-1</fullName>
    </recommendedName>
</protein>
<evidence type="ECO:0000256" key="1">
    <source>
        <dbReference type="ARBA" id="ARBA00004123"/>
    </source>
</evidence>
<dbReference type="GO" id="GO:0005149">
    <property type="term" value="F:interleukin-1 receptor binding"/>
    <property type="evidence" value="ECO:0007669"/>
    <property type="project" value="UniProtKB-UniRule"/>
</dbReference>
<evidence type="ECO:0000256" key="9">
    <source>
        <dbReference type="ARBA" id="ARBA00022620"/>
    </source>
</evidence>
<dbReference type="InterPro" id="IPR020877">
    <property type="entry name" value="IL-1_CS"/>
</dbReference>
<dbReference type="InterPro" id="IPR000975">
    <property type="entry name" value="IL-1_fam"/>
</dbReference>
<evidence type="ECO:0000256" key="6">
    <source>
        <dbReference type="ARBA" id="ARBA00022514"/>
    </source>
</evidence>
<dbReference type="GO" id="GO:0005615">
    <property type="term" value="C:extracellular space"/>
    <property type="evidence" value="ECO:0007669"/>
    <property type="project" value="UniProtKB-KW"/>
</dbReference>
<evidence type="ECO:0000256" key="15">
    <source>
        <dbReference type="ARBA" id="ARBA00034134"/>
    </source>
</evidence>
<evidence type="ECO:0000256" key="16">
    <source>
        <dbReference type="RuleBase" id="RU003753"/>
    </source>
</evidence>
<evidence type="ECO:0000256" key="4">
    <source>
        <dbReference type="ARBA" id="ARBA00010448"/>
    </source>
</evidence>
<evidence type="ECO:0000256" key="8">
    <source>
        <dbReference type="ARBA" id="ARBA00022553"/>
    </source>
</evidence>
<dbReference type="GO" id="GO:0005634">
    <property type="term" value="C:nucleus"/>
    <property type="evidence" value="ECO:0007669"/>
    <property type="project" value="UniProtKB-SubCell"/>
</dbReference>
<dbReference type="PANTHER" id="PTHR10078">
    <property type="entry name" value="INTERLEUKIN-1 FAMILY MEMBER"/>
    <property type="match status" value="1"/>
</dbReference>
<organism evidence="18">
    <name type="scientific">Ochotona princeps</name>
    <name type="common">Southern American pika</name>
    <dbReference type="NCBI Taxonomy" id="9978"/>
    <lineage>
        <taxon>Eukaryota</taxon>
        <taxon>Metazoa</taxon>
        <taxon>Chordata</taxon>
        <taxon>Craniata</taxon>
        <taxon>Vertebrata</taxon>
        <taxon>Euteleostomi</taxon>
        <taxon>Mammalia</taxon>
        <taxon>Eutheria</taxon>
        <taxon>Euarchontoglires</taxon>
        <taxon>Glires</taxon>
        <taxon>Lagomorpha</taxon>
        <taxon>Ochotonidae</taxon>
        <taxon>Ochotona</taxon>
    </lineage>
</organism>
<dbReference type="GO" id="GO:0006955">
    <property type="term" value="P:immune response"/>
    <property type="evidence" value="ECO:0007669"/>
    <property type="project" value="InterPro"/>
</dbReference>
<feature type="domain" description="Interleukin-1 propeptide" evidence="17">
    <location>
        <begin position="1"/>
        <end position="108"/>
    </location>
</feature>
<dbReference type="CDD" id="cd23295">
    <property type="entry name" value="beta-trefoil_IL1A"/>
    <property type="match status" value="1"/>
</dbReference>
<evidence type="ECO:0000256" key="14">
    <source>
        <dbReference type="ARBA" id="ARBA00023246"/>
    </source>
</evidence>
<proteinExistence type="inferred from homology"/>
<keyword evidence="10" id="KW-0007">Acetylation</keyword>
<keyword evidence="11" id="KW-0325">Glycoprotein</keyword>
<dbReference type="AlphaFoldDB" id="A0A0N9HP89"/>
<keyword evidence="9 16" id="KW-0666">Pyrogen</keyword>
<dbReference type="GO" id="GO:0051781">
    <property type="term" value="P:positive regulation of cell division"/>
    <property type="evidence" value="ECO:0007669"/>
    <property type="project" value="UniProtKB-KW"/>
</dbReference>
<dbReference type="PRINTS" id="PR01358">
    <property type="entry name" value="INTRLEUKIN1A"/>
</dbReference>
<dbReference type="GO" id="GO:0019221">
    <property type="term" value="P:cytokine-mediated signaling pathway"/>
    <property type="evidence" value="ECO:0007669"/>
    <property type="project" value="TreeGrafter"/>
</dbReference>
<dbReference type="GO" id="GO:0001660">
    <property type="term" value="P:fever generation"/>
    <property type="evidence" value="ECO:0007669"/>
    <property type="project" value="UniProtKB-UniRule"/>
</dbReference>
<comment type="subcellular location">
    <subcellularLocation>
        <location evidence="2">Cytoplasm</location>
    </subcellularLocation>
    <subcellularLocation>
        <location evidence="1">Nucleus</location>
    </subcellularLocation>
    <subcellularLocation>
        <location evidence="3 16">Secreted</location>
    </subcellularLocation>
</comment>
<dbReference type="PRINTS" id="PR00264">
    <property type="entry name" value="INTERLEUKIN1"/>
</dbReference>
<sequence>MAKVPDLFEDLMNCFSENEEDSYASDDSSLNQKSFYDASYSQLHKDCVNTASRNTSETSVSSHLTYKESVVVVASDGNILKKRRLSLNQSITGDDLETIANDPEEEIIVSTSATYSHQSKGNYKYLRTIKQEFTLADPLNQILIRDNSDQFLRAAALQNMDDAVLFDMEMYRTELEDSTIPVTLRISNTRLFVSAQNENEPVLLKELPETPKDITDSELDLLFLWESQGTKEYFKSAANPELFIATKSEHLVHMAKGSPSMIDFLISEKQS</sequence>
<keyword evidence="12 16" id="KW-0395">Inflammatory response</keyword>
<dbReference type="GO" id="GO:0033092">
    <property type="term" value="P:positive regulation of immature T cell proliferation in thymus"/>
    <property type="evidence" value="ECO:0007669"/>
    <property type="project" value="TreeGrafter"/>
</dbReference>
<dbReference type="EMBL" id="KT273919">
    <property type="protein sequence ID" value="ALG04591.1"/>
    <property type="molecule type" value="Genomic_DNA"/>
</dbReference>
<dbReference type="SUPFAM" id="SSF50353">
    <property type="entry name" value="Cytokine"/>
    <property type="match status" value="1"/>
</dbReference>
<keyword evidence="6 16" id="KW-0202">Cytokine</keyword>
<evidence type="ECO:0000256" key="10">
    <source>
        <dbReference type="ARBA" id="ARBA00022990"/>
    </source>
</evidence>
<dbReference type="GO" id="GO:0005125">
    <property type="term" value="F:cytokine activity"/>
    <property type="evidence" value="ECO:0007669"/>
    <property type="project" value="UniProtKB-UniRule"/>
</dbReference>
<reference evidence="18" key="1">
    <citation type="journal article" date="2015" name="Inn. Immun.">
        <title>Genetic characterization of interleukins (IL-1?, IL-1?, IL-2, IL-4, IL-8, IL-10, IL-12A, IL-12B, IL-15 and IL-18) with relevant biological roles in lagomorphs.</title>
        <authorList>
            <person name="Neves F."/>
            <person name="Abrantes J."/>
            <person name="Almeida T."/>
            <person name="de Matos A.L."/>
            <person name="Costa P.P."/>
            <person name="Esteves P.J."/>
        </authorList>
    </citation>
    <scope>NUCLEOTIDE SEQUENCE</scope>
</reference>
<dbReference type="Gene3D" id="2.80.10.50">
    <property type="match status" value="1"/>
</dbReference>
<keyword evidence="14 16" id="KW-0497">Mitogen</keyword>
<dbReference type="PROSITE" id="PS00253">
    <property type="entry name" value="INTERLEUKIN_1"/>
    <property type="match status" value="1"/>
</dbReference>
<evidence type="ECO:0000256" key="12">
    <source>
        <dbReference type="ARBA" id="ARBA00023198"/>
    </source>
</evidence>
<dbReference type="GO" id="GO:0001819">
    <property type="term" value="P:positive regulation of cytokine production"/>
    <property type="evidence" value="ECO:0007669"/>
    <property type="project" value="UniProtKB-ARBA"/>
</dbReference>
<evidence type="ECO:0000256" key="13">
    <source>
        <dbReference type="ARBA" id="ARBA00023242"/>
    </source>
</evidence>
<evidence type="ECO:0000259" key="17">
    <source>
        <dbReference type="Pfam" id="PF02394"/>
    </source>
</evidence>
<dbReference type="GO" id="GO:0071222">
    <property type="term" value="P:cellular response to lipopolysaccharide"/>
    <property type="evidence" value="ECO:0007669"/>
    <property type="project" value="TreeGrafter"/>
</dbReference>
<comment type="subunit">
    <text evidence="15">Monomer. Interacts with TMED10; the interaction mediates the translocation from the cytoplasm into the ERGIC (endoplasmic reticulum-Golgi intermediate compartment) and thereby secretion. Interacts with IL1R1. Interacts with S100A13; this interaction is the first step in the export of IL1A, followed by direct translocation of this complex across the plasma membrane.</text>
</comment>
<evidence type="ECO:0000256" key="11">
    <source>
        <dbReference type="ARBA" id="ARBA00023180"/>
    </source>
</evidence>
<evidence type="ECO:0000256" key="5">
    <source>
        <dbReference type="ARBA" id="ARBA00022490"/>
    </source>
</evidence>
<dbReference type="GO" id="GO:0005829">
    <property type="term" value="C:cytosol"/>
    <property type="evidence" value="ECO:0007669"/>
    <property type="project" value="UniProtKB-UniRule"/>
</dbReference>
<evidence type="ECO:0000256" key="2">
    <source>
        <dbReference type="ARBA" id="ARBA00004496"/>
    </source>
</evidence>
<keyword evidence="7 16" id="KW-0964">Secreted</keyword>
<keyword evidence="5" id="KW-0963">Cytoplasm</keyword>
<accession>A0A0N9HP89</accession>
<dbReference type="InterPro" id="IPR003502">
    <property type="entry name" value="IL-1_propep"/>
</dbReference>
<evidence type="ECO:0000256" key="3">
    <source>
        <dbReference type="ARBA" id="ARBA00004613"/>
    </source>
</evidence>
<dbReference type="Pfam" id="PF02394">
    <property type="entry name" value="IL1_propep"/>
    <property type="match status" value="1"/>
</dbReference>
<dbReference type="InterPro" id="IPR003295">
    <property type="entry name" value="IL-1_alpha"/>
</dbReference>
<dbReference type="Pfam" id="PF00340">
    <property type="entry name" value="IL1"/>
    <property type="match status" value="1"/>
</dbReference>
<evidence type="ECO:0000256" key="7">
    <source>
        <dbReference type="ARBA" id="ARBA00022525"/>
    </source>
</evidence>
<comment type="similarity">
    <text evidence="4 16">Belongs to the IL-1 family.</text>
</comment>
<keyword evidence="13" id="KW-0539">Nucleus</keyword>
<name>A0A0N9HP89_OCHPR</name>
<dbReference type="InterPro" id="IPR008996">
    <property type="entry name" value="IL1/FGF"/>
</dbReference>